<sequence>MALASGGGGHLGAGSTGEETGVTGSGGPGLLTGRSGGSLGGSGGGSTDLMKNEAIQTEKGNKAWPEATKQKDGTVLRKK</sequence>
<reference evidence="2" key="2">
    <citation type="submission" date="2008-12" db="EMBL/GenBank/DDBJ databases">
        <title>Improved gene annotation of the rice (Oryza sativa) genomes.</title>
        <authorList>
            <person name="Wang J."/>
            <person name="Li R."/>
            <person name="Fan W."/>
            <person name="Huang Q."/>
            <person name="Zhang J."/>
            <person name="Zhou Y."/>
            <person name="Hu Y."/>
            <person name="Zi S."/>
            <person name="Li J."/>
            <person name="Ni P."/>
            <person name="Zheng H."/>
            <person name="Zhang Y."/>
            <person name="Zhao M."/>
            <person name="Hao Q."/>
            <person name="McDermott J."/>
            <person name="Samudrala R."/>
            <person name="Kristiansen K."/>
            <person name="Wong G.K.-S."/>
        </authorList>
    </citation>
    <scope>NUCLEOTIDE SEQUENCE</scope>
</reference>
<protein>
    <submittedName>
        <fullName evidence="2">Uncharacterized protein</fullName>
    </submittedName>
</protein>
<accession>A3A9S4</accession>
<evidence type="ECO:0000256" key="1">
    <source>
        <dbReference type="SAM" id="MobiDB-lite"/>
    </source>
</evidence>
<dbReference type="Proteomes" id="UP000007752">
    <property type="component" value="Chromosome 2"/>
</dbReference>
<evidence type="ECO:0000313" key="2">
    <source>
        <dbReference type="EMBL" id="EAZ24063.1"/>
    </source>
</evidence>
<dbReference type="EMBL" id="CM000139">
    <property type="protein sequence ID" value="EAZ24063.1"/>
    <property type="molecule type" value="Genomic_DNA"/>
</dbReference>
<organism evidence="2">
    <name type="scientific">Oryza sativa subsp. japonica</name>
    <name type="common">Rice</name>
    <dbReference type="NCBI Taxonomy" id="39947"/>
    <lineage>
        <taxon>Eukaryota</taxon>
        <taxon>Viridiplantae</taxon>
        <taxon>Streptophyta</taxon>
        <taxon>Embryophyta</taxon>
        <taxon>Tracheophyta</taxon>
        <taxon>Spermatophyta</taxon>
        <taxon>Magnoliopsida</taxon>
        <taxon>Liliopsida</taxon>
        <taxon>Poales</taxon>
        <taxon>Poaceae</taxon>
        <taxon>BOP clade</taxon>
        <taxon>Oryzoideae</taxon>
        <taxon>Oryzeae</taxon>
        <taxon>Oryzinae</taxon>
        <taxon>Oryza</taxon>
        <taxon>Oryza sativa</taxon>
    </lineage>
</organism>
<feature type="compositionally biased region" description="Basic and acidic residues" evidence="1">
    <location>
        <begin position="68"/>
        <end position="79"/>
    </location>
</feature>
<feature type="compositionally biased region" description="Gly residues" evidence="1">
    <location>
        <begin position="1"/>
        <end position="15"/>
    </location>
</feature>
<feature type="compositionally biased region" description="Gly residues" evidence="1">
    <location>
        <begin position="23"/>
        <end position="46"/>
    </location>
</feature>
<reference evidence="2" key="1">
    <citation type="journal article" date="2005" name="PLoS Biol.">
        <title>The genomes of Oryza sativa: a history of duplications.</title>
        <authorList>
            <person name="Yu J."/>
            <person name="Wang J."/>
            <person name="Lin W."/>
            <person name="Li S."/>
            <person name="Li H."/>
            <person name="Zhou J."/>
            <person name="Ni P."/>
            <person name="Dong W."/>
            <person name="Hu S."/>
            <person name="Zeng C."/>
            <person name="Zhang J."/>
            <person name="Zhang Y."/>
            <person name="Li R."/>
            <person name="Xu Z."/>
            <person name="Li S."/>
            <person name="Li X."/>
            <person name="Zheng H."/>
            <person name="Cong L."/>
            <person name="Lin L."/>
            <person name="Yin J."/>
            <person name="Geng J."/>
            <person name="Li G."/>
            <person name="Shi J."/>
            <person name="Liu J."/>
            <person name="Lv H."/>
            <person name="Li J."/>
            <person name="Wang J."/>
            <person name="Deng Y."/>
            <person name="Ran L."/>
            <person name="Shi X."/>
            <person name="Wang X."/>
            <person name="Wu Q."/>
            <person name="Li C."/>
            <person name="Ren X."/>
            <person name="Wang J."/>
            <person name="Wang X."/>
            <person name="Li D."/>
            <person name="Liu D."/>
            <person name="Zhang X."/>
            <person name="Ji Z."/>
            <person name="Zhao W."/>
            <person name="Sun Y."/>
            <person name="Zhang Z."/>
            <person name="Bao J."/>
            <person name="Han Y."/>
            <person name="Dong L."/>
            <person name="Ji J."/>
            <person name="Chen P."/>
            <person name="Wu S."/>
            <person name="Liu J."/>
            <person name="Xiao Y."/>
            <person name="Bu D."/>
            <person name="Tan J."/>
            <person name="Yang L."/>
            <person name="Ye C."/>
            <person name="Zhang J."/>
            <person name="Xu J."/>
            <person name="Zhou Y."/>
            <person name="Yu Y."/>
            <person name="Zhang B."/>
            <person name="Zhuang S."/>
            <person name="Wei H."/>
            <person name="Liu B."/>
            <person name="Lei M."/>
            <person name="Yu H."/>
            <person name="Li Y."/>
            <person name="Xu H."/>
            <person name="Wei S."/>
            <person name="He X."/>
            <person name="Fang L."/>
            <person name="Zhang Z."/>
            <person name="Zhang Y."/>
            <person name="Huang X."/>
            <person name="Su Z."/>
            <person name="Tong W."/>
            <person name="Li J."/>
            <person name="Tong Z."/>
            <person name="Li S."/>
            <person name="Ye J."/>
            <person name="Wang L."/>
            <person name="Fang L."/>
            <person name="Lei T."/>
            <person name="Chen C."/>
            <person name="Chen H."/>
            <person name="Xu Z."/>
            <person name="Li H."/>
            <person name="Huang H."/>
            <person name="Zhang F."/>
            <person name="Xu H."/>
            <person name="Li N."/>
            <person name="Zhao C."/>
            <person name="Li S."/>
            <person name="Dong L."/>
            <person name="Huang Y."/>
            <person name="Li L."/>
            <person name="Xi Y."/>
            <person name="Qi Q."/>
            <person name="Li W."/>
            <person name="Zhang B."/>
            <person name="Hu W."/>
            <person name="Zhang Y."/>
            <person name="Tian X."/>
            <person name="Jiao Y."/>
            <person name="Liang X."/>
            <person name="Jin J."/>
            <person name="Gao L."/>
            <person name="Zheng W."/>
            <person name="Hao B."/>
            <person name="Liu S."/>
            <person name="Wang W."/>
            <person name="Yuan L."/>
            <person name="Cao M."/>
            <person name="McDermott J."/>
            <person name="Samudrala R."/>
            <person name="Wang J."/>
            <person name="Wong G.K."/>
            <person name="Yang H."/>
        </authorList>
    </citation>
    <scope>NUCLEOTIDE SEQUENCE [LARGE SCALE GENOMIC DNA]</scope>
</reference>
<dbReference type="AlphaFoldDB" id="A3A9S4"/>
<proteinExistence type="predicted"/>
<name>A3A9S4_ORYSJ</name>
<gene>
    <name evidence="2" type="ORF">OsJ_07794</name>
</gene>
<feature type="region of interest" description="Disordered" evidence="1">
    <location>
        <begin position="1"/>
        <end position="79"/>
    </location>
</feature>